<comment type="caution">
    <text evidence="8">The sequence shown here is derived from an EMBL/GenBank/DDBJ whole genome shotgun (WGS) entry which is preliminary data.</text>
</comment>
<gene>
    <name evidence="8" type="ORF">C9I94_12755</name>
</gene>
<dbReference type="GO" id="GO:0005886">
    <property type="term" value="C:plasma membrane"/>
    <property type="evidence" value="ECO:0007669"/>
    <property type="project" value="UniProtKB-SubCell"/>
</dbReference>
<evidence type="ECO:0000313" key="9">
    <source>
        <dbReference type="Proteomes" id="UP000240481"/>
    </source>
</evidence>
<evidence type="ECO:0000256" key="1">
    <source>
        <dbReference type="ARBA" id="ARBA00004236"/>
    </source>
</evidence>
<evidence type="ECO:0000313" key="8">
    <source>
        <dbReference type="EMBL" id="PSW24199.1"/>
    </source>
</evidence>
<evidence type="ECO:0000256" key="5">
    <source>
        <dbReference type="ARBA" id="ARBA00022989"/>
    </source>
</evidence>
<dbReference type="Proteomes" id="UP000240481">
    <property type="component" value="Unassembled WGS sequence"/>
</dbReference>
<sequence>MMKFKTTRLKRFWQVFVLLACFGGIVAMLEYGSQLNNRNYQMLSEQTQTLSRILVRQAAETASSDVIDKNQDRLQVLVQRLSQEPLILDATIYDLKGLTVARTEESMPIEQVTGLSTPLAVASYGRQQVIEPILSGEQVIGFLRITLEHGKLVENASSQIESMTNTIRGLVIAALFIGFLLAFTFGRRKDIWHFPYLLTANAKD</sequence>
<dbReference type="AlphaFoldDB" id="A0A2T3P6I0"/>
<name>A0A2T3P6I0_9GAMM</name>
<feature type="transmembrane region" description="Helical" evidence="7">
    <location>
        <begin position="167"/>
        <end position="186"/>
    </location>
</feature>
<evidence type="ECO:0000256" key="7">
    <source>
        <dbReference type="SAM" id="Phobius"/>
    </source>
</evidence>
<organism evidence="8 9">
    <name type="scientific">Photobacterium swingsii</name>
    <dbReference type="NCBI Taxonomy" id="680026"/>
    <lineage>
        <taxon>Bacteria</taxon>
        <taxon>Pseudomonadati</taxon>
        <taxon>Pseudomonadota</taxon>
        <taxon>Gammaproteobacteria</taxon>
        <taxon>Vibrionales</taxon>
        <taxon>Vibrionaceae</taxon>
        <taxon>Photobacterium</taxon>
    </lineage>
</organism>
<dbReference type="RefSeq" id="WP_107302788.1">
    <property type="nucleotide sequence ID" value="NZ_AP024852.1"/>
</dbReference>
<accession>A0A2T3P6I0</accession>
<evidence type="ECO:0000256" key="3">
    <source>
        <dbReference type="ARBA" id="ARBA00022475"/>
    </source>
</evidence>
<evidence type="ECO:0000256" key="6">
    <source>
        <dbReference type="ARBA" id="ARBA00023136"/>
    </source>
</evidence>
<evidence type="ECO:0008006" key="10">
    <source>
        <dbReference type="Google" id="ProtNLM"/>
    </source>
</evidence>
<keyword evidence="9" id="KW-1185">Reference proteome</keyword>
<evidence type="ECO:0000256" key="2">
    <source>
        <dbReference type="ARBA" id="ARBA00005362"/>
    </source>
</evidence>
<keyword evidence="6 7" id="KW-0472">Membrane</keyword>
<keyword evidence="5 7" id="KW-1133">Transmembrane helix</keyword>
<comment type="similarity">
    <text evidence="2">Belongs to the Smp family.</text>
</comment>
<comment type="subcellular location">
    <subcellularLocation>
        <location evidence="1">Cell membrane</location>
    </subcellularLocation>
</comment>
<keyword evidence="3" id="KW-1003">Cell membrane</keyword>
<proteinExistence type="inferred from homology"/>
<dbReference type="Pfam" id="PF10144">
    <property type="entry name" value="SMP_2"/>
    <property type="match status" value="1"/>
</dbReference>
<dbReference type="EMBL" id="PYLZ01000006">
    <property type="protein sequence ID" value="PSW24199.1"/>
    <property type="molecule type" value="Genomic_DNA"/>
</dbReference>
<evidence type="ECO:0000256" key="4">
    <source>
        <dbReference type="ARBA" id="ARBA00022692"/>
    </source>
</evidence>
<keyword evidence="4 7" id="KW-0812">Transmembrane</keyword>
<protein>
    <recommendedName>
        <fullName evidence="10">SerB-cotransposed membrane protein</fullName>
    </recommendedName>
</protein>
<dbReference type="InterPro" id="IPR019305">
    <property type="entry name" value="Uncharacterised_Smp"/>
</dbReference>
<reference evidence="8 9" key="1">
    <citation type="submission" date="2018-01" db="EMBL/GenBank/DDBJ databases">
        <title>Whole genome sequencing of Histamine producing bacteria.</title>
        <authorList>
            <person name="Butler K."/>
        </authorList>
    </citation>
    <scope>NUCLEOTIDE SEQUENCE [LARGE SCALE GENOMIC DNA]</scope>
    <source>
        <strain evidence="8 9">DSM 24669</strain>
    </source>
</reference>
<dbReference type="OrthoDB" id="6213658at2"/>